<reference evidence="3 4" key="1">
    <citation type="journal article" date="2021" name="Hortic Res">
        <title>The domestication of Cucurbita argyrosperma as revealed by the genome of its wild relative.</title>
        <authorList>
            <person name="Barrera-Redondo J."/>
            <person name="Sanchez-de la Vega G."/>
            <person name="Aguirre-Liguori J.A."/>
            <person name="Castellanos-Morales G."/>
            <person name="Gutierrez-Guerrero Y.T."/>
            <person name="Aguirre-Dugua X."/>
            <person name="Aguirre-Planter E."/>
            <person name="Tenaillon M.I."/>
            <person name="Lira-Saade R."/>
            <person name="Eguiarte L.E."/>
        </authorList>
    </citation>
    <scope>NUCLEOTIDE SEQUENCE [LARGE SCALE GENOMIC DNA]</scope>
    <source>
        <strain evidence="3">JBR-2021</strain>
    </source>
</reference>
<evidence type="ECO:0000256" key="1">
    <source>
        <dbReference type="ARBA" id="ARBA00006484"/>
    </source>
</evidence>
<dbReference type="FunFam" id="3.40.50.720:FF:000084">
    <property type="entry name" value="Short-chain dehydrogenase reductase"/>
    <property type="match status" value="2"/>
</dbReference>
<sequence>MGISLLPVAARRLEGKVAVITGAARGIGESTAKLFFKHGAKVVLADILDDVGHSLSRHLCSSSSSFVHCDVTKEKDIENAVNTAISKYGKLDIMLNNAGISGTLKFNILENELSDFQKVLNVNLLGAFLGTKHAAKAMIPARQGSIIIMASGCSIIGGIGPYAYTSSKHGLLGLMKNATIDLGRYGIRVNCVSPHVVPSQMTRDLFKLEDGDEFPNVYSHFKCGDILRPEDIAEAALYLASDASRFVSGHNLIVDGGFTSANQDNNKVEKERRRRTRAAMGVSLLPAAARWLEGKVDVITGAARGIGESTAKLFFKHGAKVVLADILDDVGHSLSRHQCSTSSSFIHCDVTKEKDIKNTVNTVISKDGKLDIMLNNVGISGTLKFNILENELSDFQKVLNVNLLGAFLGTKHATRAMIPAHQGSIIIMASGFSIIGGIGPYAYTSSKHGLLGLMKNATVDLG</sequence>
<accession>A0AAV6MPG0</accession>
<organism evidence="3 4">
    <name type="scientific">Cucurbita argyrosperma subsp. sororia</name>
    <dbReference type="NCBI Taxonomy" id="37648"/>
    <lineage>
        <taxon>Eukaryota</taxon>
        <taxon>Viridiplantae</taxon>
        <taxon>Streptophyta</taxon>
        <taxon>Embryophyta</taxon>
        <taxon>Tracheophyta</taxon>
        <taxon>Spermatophyta</taxon>
        <taxon>Magnoliopsida</taxon>
        <taxon>eudicotyledons</taxon>
        <taxon>Gunneridae</taxon>
        <taxon>Pentapetalae</taxon>
        <taxon>rosids</taxon>
        <taxon>fabids</taxon>
        <taxon>Cucurbitales</taxon>
        <taxon>Cucurbitaceae</taxon>
        <taxon>Cucurbiteae</taxon>
        <taxon>Cucurbita</taxon>
    </lineage>
</organism>
<keyword evidence="4" id="KW-1185">Reference proteome</keyword>
<comment type="caution">
    <text evidence="3">The sequence shown here is derived from an EMBL/GenBank/DDBJ whole genome shotgun (WGS) entry which is preliminary data.</text>
</comment>
<comment type="similarity">
    <text evidence="1">Belongs to the short-chain dehydrogenases/reductases (SDR) family.</text>
</comment>
<dbReference type="Pfam" id="PF00106">
    <property type="entry name" value="adh_short"/>
    <property type="match status" value="1"/>
</dbReference>
<protein>
    <recommendedName>
        <fullName evidence="5">Secoisolariciresinol dehydrogenase-like</fullName>
    </recommendedName>
</protein>
<name>A0AAV6MPG0_9ROSI</name>
<dbReference type="PANTHER" id="PTHR43180">
    <property type="entry name" value="3-OXOACYL-(ACYL-CARRIER-PROTEIN) REDUCTASE (AFU_ORTHOLOGUE AFUA_6G11210)"/>
    <property type="match status" value="1"/>
</dbReference>
<keyword evidence="2" id="KW-0560">Oxidoreductase</keyword>
<evidence type="ECO:0000313" key="3">
    <source>
        <dbReference type="EMBL" id="KAG6583702.1"/>
    </source>
</evidence>
<proteinExistence type="inferred from homology"/>
<dbReference type="AlphaFoldDB" id="A0AAV6MPG0"/>
<dbReference type="Pfam" id="PF13561">
    <property type="entry name" value="adh_short_C2"/>
    <property type="match status" value="1"/>
</dbReference>
<evidence type="ECO:0008006" key="5">
    <source>
        <dbReference type="Google" id="ProtNLM"/>
    </source>
</evidence>
<dbReference type="InterPro" id="IPR002347">
    <property type="entry name" value="SDR_fam"/>
</dbReference>
<dbReference type="PANTHER" id="PTHR43180:SF30">
    <property type="entry name" value="MOMILACTONE A SYNTHASE"/>
    <property type="match status" value="1"/>
</dbReference>
<evidence type="ECO:0000313" key="4">
    <source>
        <dbReference type="Proteomes" id="UP000685013"/>
    </source>
</evidence>
<dbReference type="GO" id="GO:0016491">
    <property type="term" value="F:oxidoreductase activity"/>
    <property type="evidence" value="ECO:0007669"/>
    <property type="project" value="UniProtKB-KW"/>
</dbReference>
<gene>
    <name evidence="3" type="ORF">SDJN03_19634</name>
</gene>
<dbReference type="EMBL" id="JAGKQH010000013">
    <property type="protein sequence ID" value="KAG6583702.1"/>
    <property type="molecule type" value="Genomic_DNA"/>
</dbReference>
<dbReference type="Proteomes" id="UP000685013">
    <property type="component" value="Chromosome 13"/>
</dbReference>
<feature type="non-terminal residue" evidence="3">
    <location>
        <position position="1"/>
    </location>
</feature>
<evidence type="ECO:0000256" key="2">
    <source>
        <dbReference type="ARBA" id="ARBA00023002"/>
    </source>
</evidence>